<dbReference type="InterPro" id="IPR001811">
    <property type="entry name" value="Chemokine_IL8-like_dom"/>
</dbReference>
<protein>
    <recommendedName>
        <fullName evidence="2">Chemokine interleukin-8-like domain-containing protein</fullName>
    </recommendedName>
</protein>
<dbReference type="SMART" id="SM00199">
    <property type="entry name" value="SCY"/>
    <property type="match status" value="1"/>
</dbReference>
<dbReference type="GeneTree" id="ENSGT01020000230600"/>
<dbReference type="GO" id="GO:0005615">
    <property type="term" value="C:extracellular space"/>
    <property type="evidence" value="ECO:0007669"/>
    <property type="project" value="UniProtKB-KW"/>
</dbReference>
<evidence type="ECO:0000259" key="2">
    <source>
        <dbReference type="SMART" id="SM00199"/>
    </source>
</evidence>
<dbReference type="STRING" id="144197.ENSSPAP00000030992"/>
<sequence>QPLSVHPNRESRSDSPPRTMAKFAVQSVVLFLLGPMRFCCIQYQETKVLVKVLKSYRIQDNTGYCNIKAVVMKRNKDFCGNPDDEWVVSMEIPVIQHALNKHPAQLPPADVTQDFHSSVFNYFLGLIIGPENSRAGVFHREKIDGEVR</sequence>
<proteinExistence type="predicted"/>
<dbReference type="GO" id="GO:0006955">
    <property type="term" value="P:immune response"/>
    <property type="evidence" value="ECO:0007669"/>
    <property type="project" value="InterPro"/>
</dbReference>
<name>A0A3B5BNK1_9TELE</name>
<dbReference type="SUPFAM" id="SSF54117">
    <property type="entry name" value="Interleukin 8-like chemokines"/>
    <property type="match status" value="1"/>
</dbReference>
<dbReference type="Gene3D" id="2.40.50.40">
    <property type="match status" value="1"/>
</dbReference>
<dbReference type="InterPro" id="IPR036048">
    <property type="entry name" value="Interleukin_8-like_sf"/>
</dbReference>
<keyword evidence="1" id="KW-0202">Cytokine</keyword>
<dbReference type="Ensembl" id="ENSSPAT00000031492.1">
    <property type="protein sequence ID" value="ENSSPAP00000030992.1"/>
    <property type="gene ID" value="ENSSPAG00000023239.1"/>
</dbReference>
<evidence type="ECO:0000313" key="3">
    <source>
        <dbReference type="Ensembl" id="ENSSPAP00000030992.1"/>
    </source>
</evidence>
<dbReference type="Pfam" id="PF00048">
    <property type="entry name" value="IL8"/>
    <property type="match status" value="1"/>
</dbReference>
<dbReference type="GO" id="GO:0008009">
    <property type="term" value="F:chemokine activity"/>
    <property type="evidence" value="ECO:0007669"/>
    <property type="project" value="InterPro"/>
</dbReference>
<feature type="domain" description="Chemokine interleukin-8-like" evidence="2">
    <location>
        <begin position="36"/>
        <end position="98"/>
    </location>
</feature>
<accession>A0A3B5BNK1</accession>
<evidence type="ECO:0000256" key="1">
    <source>
        <dbReference type="ARBA" id="ARBA00022514"/>
    </source>
</evidence>
<organism evidence="3">
    <name type="scientific">Stegastes partitus</name>
    <name type="common">bicolor damselfish</name>
    <dbReference type="NCBI Taxonomy" id="144197"/>
    <lineage>
        <taxon>Eukaryota</taxon>
        <taxon>Metazoa</taxon>
        <taxon>Chordata</taxon>
        <taxon>Craniata</taxon>
        <taxon>Vertebrata</taxon>
        <taxon>Euteleostomi</taxon>
        <taxon>Actinopterygii</taxon>
        <taxon>Neopterygii</taxon>
        <taxon>Teleostei</taxon>
        <taxon>Neoteleostei</taxon>
        <taxon>Acanthomorphata</taxon>
        <taxon>Ovalentaria</taxon>
        <taxon>Pomacentridae</taxon>
        <taxon>Stegastes</taxon>
    </lineage>
</organism>
<reference evidence="3" key="1">
    <citation type="submission" date="2023-09" db="UniProtKB">
        <authorList>
            <consortium name="Ensembl"/>
        </authorList>
    </citation>
    <scope>IDENTIFICATION</scope>
</reference>
<dbReference type="AlphaFoldDB" id="A0A3B5BNK1"/>